<name>A0A2M7W113_9BACT</name>
<gene>
    <name evidence="5" type="primary">rpsI</name>
    <name evidence="7" type="ORF">COX64_04485</name>
</gene>
<evidence type="ECO:0000256" key="1">
    <source>
        <dbReference type="ARBA" id="ARBA00005251"/>
    </source>
</evidence>
<dbReference type="GO" id="GO:0006412">
    <property type="term" value="P:translation"/>
    <property type="evidence" value="ECO:0007669"/>
    <property type="project" value="UniProtKB-UniRule"/>
</dbReference>
<dbReference type="GO" id="GO:0003735">
    <property type="term" value="F:structural constituent of ribosome"/>
    <property type="evidence" value="ECO:0007669"/>
    <property type="project" value="InterPro"/>
</dbReference>
<proteinExistence type="inferred from homology"/>
<keyword evidence="2 5" id="KW-0689">Ribosomal protein</keyword>
<dbReference type="GO" id="GO:0015935">
    <property type="term" value="C:small ribosomal subunit"/>
    <property type="evidence" value="ECO:0007669"/>
    <property type="project" value="UniProtKB-ARBA"/>
</dbReference>
<dbReference type="Proteomes" id="UP000228952">
    <property type="component" value="Unassembled WGS sequence"/>
</dbReference>
<evidence type="ECO:0000313" key="8">
    <source>
        <dbReference type="Proteomes" id="UP000228952"/>
    </source>
</evidence>
<dbReference type="InterPro" id="IPR014721">
    <property type="entry name" value="Ribsml_uS5_D2-typ_fold_subgr"/>
</dbReference>
<dbReference type="InterPro" id="IPR020568">
    <property type="entry name" value="Ribosomal_Su5_D2-typ_SF"/>
</dbReference>
<dbReference type="EMBL" id="PFQB01000110">
    <property type="protein sequence ID" value="PJA12538.1"/>
    <property type="molecule type" value="Genomic_DNA"/>
</dbReference>
<evidence type="ECO:0000256" key="6">
    <source>
        <dbReference type="SAM" id="MobiDB-lite"/>
    </source>
</evidence>
<dbReference type="Gene3D" id="3.30.230.10">
    <property type="match status" value="1"/>
</dbReference>
<protein>
    <recommendedName>
        <fullName evidence="4 5">Small ribosomal subunit protein uS9</fullName>
    </recommendedName>
</protein>
<dbReference type="Pfam" id="PF00380">
    <property type="entry name" value="Ribosomal_S9"/>
    <property type="match status" value="1"/>
</dbReference>
<evidence type="ECO:0000256" key="3">
    <source>
        <dbReference type="ARBA" id="ARBA00023274"/>
    </source>
</evidence>
<accession>A0A2M7W113</accession>
<feature type="compositionally biased region" description="Basic residues" evidence="6">
    <location>
        <begin position="120"/>
        <end position="134"/>
    </location>
</feature>
<keyword evidence="3 5" id="KW-0687">Ribonucleoprotein</keyword>
<organism evidence="7 8">
    <name type="scientific">Candidatus Dojkabacteria bacterium CG_4_10_14_0_2_um_filter_Dojkabacteria_WS6_41_15</name>
    <dbReference type="NCBI Taxonomy" id="2014249"/>
    <lineage>
        <taxon>Bacteria</taxon>
        <taxon>Candidatus Dojkabacteria</taxon>
    </lineage>
</organism>
<dbReference type="NCBIfam" id="NF001099">
    <property type="entry name" value="PRK00132.1"/>
    <property type="match status" value="1"/>
</dbReference>
<comment type="similarity">
    <text evidence="1 5">Belongs to the universal ribosomal protein uS9 family.</text>
</comment>
<feature type="region of interest" description="Disordered" evidence="6">
    <location>
        <begin position="105"/>
        <end position="134"/>
    </location>
</feature>
<evidence type="ECO:0000313" key="7">
    <source>
        <dbReference type="EMBL" id="PJA12538.1"/>
    </source>
</evidence>
<dbReference type="GO" id="GO:0003723">
    <property type="term" value="F:RNA binding"/>
    <property type="evidence" value="ECO:0007669"/>
    <property type="project" value="TreeGrafter"/>
</dbReference>
<dbReference type="PANTHER" id="PTHR21569">
    <property type="entry name" value="RIBOSOMAL PROTEIN S9"/>
    <property type="match status" value="1"/>
</dbReference>
<dbReference type="InterPro" id="IPR023035">
    <property type="entry name" value="Ribosomal_uS9_bac/plastid"/>
</dbReference>
<dbReference type="PANTHER" id="PTHR21569:SF1">
    <property type="entry name" value="SMALL RIBOSOMAL SUBUNIT PROTEIN US9M"/>
    <property type="match status" value="1"/>
</dbReference>
<sequence>MTTVKAKYYEGIGRRKVAVARVRITLDDAKTFTINGKTLEQVFPSALSQERIMKPLVVAGMNGKFSVSVKANGGGMTGWADAISLGLARALVEFEAKLKPGLRKEGLMTRDPRAVERKKAGLKKARKAPRFSKR</sequence>
<dbReference type="FunFam" id="3.30.230.10:FF:000001">
    <property type="entry name" value="30S ribosomal protein S9"/>
    <property type="match status" value="1"/>
</dbReference>
<dbReference type="HAMAP" id="MF_00532_B">
    <property type="entry name" value="Ribosomal_uS9_B"/>
    <property type="match status" value="1"/>
</dbReference>
<feature type="compositionally biased region" description="Basic and acidic residues" evidence="6">
    <location>
        <begin position="105"/>
        <end position="119"/>
    </location>
</feature>
<evidence type="ECO:0000256" key="5">
    <source>
        <dbReference type="HAMAP-Rule" id="MF_00532"/>
    </source>
</evidence>
<dbReference type="AlphaFoldDB" id="A0A2M7W113"/>
<dbReference type="GO" id="GO:0005737">
    <property type="term" value="C:cytoplasm"/>
    <property type="evidence" value="ECO:0007669"/>
    <property type="project" value="UniProtKB-ARBA"/>
</dbReference>
<evidence type="ECO:0000256" key="2">
    <source>
        <dbReference type="ARBA" id="ARBA00022980"/>
    </source>
</evidence>
<dbReference type="SUPFAM" id="SSF54211">
    <property type="entry name" value="Ribosomal protein S5 domain 2-like"/>
    <property type="match status" value="1"/>
</dbReference>
<evidence type="ECO:0000256" key="4">
    <source>
        <dbReference type="ARBA" id="ARBA00035259"/>
    </source>
</evidence>
<dbReference type="InterPro" id="IPR000754">
    <property type="entry name" value="Ribosomal_uS9"/>
</dbReference>
<reference evidence="8" key="1">
    <citation type="submission" date="2017-09" db="EMBL/GenBank/DDBJ databases">
        <title>Depth-based differentiation of microbial function through sediment-hosted aquifers and enrichment of novel symbionts in the deep terrestrial subsurface.</title>
        <authorList>
            <person name="Probst A.J."/>
            <person name="Ladd B."/>
            <person name="Jarett J.K."/>
            <person name="Geller-Mcgrath D.E."/>
            <person name="Sieber C.M.K."/>
            <person name="Emerson J.B."/>
            <person name="Anantharaman K."/>
            <person name="Thomas B.C."/>
            <person name="Malmstrom R."/>
            <person name="Stieglmeier M."/>
            <person name="Klingl A."/>
            <person name="Woyke T."/>
            <person name="Ryan C.M."/>
            <person name="Banfield J.F."/>
        </authorList>
    </citation>
    <scope>NUCLEOTIDE SEQUENCE [LARGE SCALE GENOMIC DNA]</scope>
</reference>
<comment type="caution">
    <text evidence="7">The sequence shown here is derived from an EMBL/GenBank/DDBJ whole genome shotgun (WGS) entry which is preliminary data.</text>
</comment>